<keyword evidence="1" id="KW-0378">Hydrolase</keyword>
<dbReference type="InterPro" id="IPR029045">
    <property type="entry name" value="ClpP/crotonase-like_dom_sf"/>
</dbReference>
<sequence>MSRDLLEELSERAAPVSKASNADILVYAGKLSREHDDEVIDLVLQRRRRENVVFFVTTYGGDPDAAYRIARTLRRAYKRVIAVVAGFCKSAGTLLVLGADELVMFDHAELGPLDVQLWKEDSLGERSSGLTPTQAFLSLDAQVHQALQSTFLMLRLDLRLSTKTAGELATRTVAGLYGGIYAQFDPLRLGEIQRAQAVALHYGRRLVEQRHRDPRSDSATRVGLSLA</sequence>
<keyword evidence="2" id="KW-1185">Reference proteome</keyword>
<organism evidence="1 2">
    <name type="scientific">Pendulispora albinea</name>
    <dbReference type="NCBI Taxonomy" id="2741071"/>
    <lineage>
        <taxon>Bacteria</taxon>
        <taxon>Pseudomonadati</taxon>
        <taxon>Myxococcota</taxon>
        <taxon>Myxococcia</taxon>
        <taxon>Myxococcales</taxon>
        <taxon>Sorangiineae</taxon>
        <taxon>Pendulisporaceae</taxon>
        <taxon>Pendulispora</taxon>
    </lineage>
</organism>
<dbReference type="PANTHER" id="PTHR35984:SF1">
    <property type="entry name" value="PERIPLASMIC SERINE PROTEASE"/>
    <property type="match status" value="1"/>
</dbReference>
<gene>
    <name evidence="1" type="ORF">LZC94_33450</name>
</gene>
<dbReference type="SUPFAM" id="SSF52096">
    <property type="entry name" value="ClpP/crotonase"/>
    <property type="match status" value="1"/>
</dbReference>
<dbReference type="InterPro" id="IPR002825">
    <property type="entry name" value="Pept_S49_ser-pept_pro"/>
</dbReference>
<dbReference type="PANTHER" id="PTHR35984">
    <property type="entry name" value="PERIPLASMIC SERINE PROTEASE"/>
    <property type="match status" value="1"/>
</dbReference>
<keyword evidence="1" id="KW-0645">Protease</keyword>
<evidence type="ECO:0000313" key="2">
    <source>
        <dbReference type="Proteomes" id="UP001370348"/>
    </source>
</evidence>
<name>A0ABZ2LPD7_9BACT</name>
<dbReference type="GO" id="GO:0008233">
    <property type="term" value="F:peptidase activity"/>
    <property type="evidence" value="ECO:0007669"/>
    <property type="project" value="UniProtKB-KW"/>
</dbReference>
<dbReference type="Gene3D" id="3.90.226.10">
    <property type="entry name" value="2-enoyl-CoA Hydratase, Chain A, domain 1"/>
    <property type="match status" value="1"/>
</dbReference>
<protein>
    <submittedName>
        <fullName evidence="1">ATP-dependent Clp protease proteolytic subunit</fullName>
    </submittedName>
</protein>
<proteinExistence type="predicted"/>
<evidence type="ECO:0000313" key="1">
    <source>
        <dbReference type="EMBL" id="WXB12744.1"/>
    </source>
</evidence>
<dbReference type="EMBL" id="CP089984">
    <property type="protein sequence ID" value="WXB12744.1"/>
    <property type="molecule type" value="Genomic_DNA"/>
</dbReference>
<dbReference type="Pfam" id="PF01972">
    <property type="entry name" value="SDH_protease"/>
    <property type="match status" value="1"/>
</dbReference>
<dbReference type="RefSeq" id="WP_394822365.1">
    <property type="nucleotide sequence ID" value="NZ_CP089984.1"/>
</dbReference>
<dbReference type="GO" id="GO:0006508">
    <property type="term" value="P:proteolysis"/>
    <property type="evidence" value="ECO:0007669"/>
    <property type="project" value="UniProtKB-KW"/>
</dbReference>
<dbReference type="Proteomes" id="UP001370348">
    <property type="component" value="Chromosome"/>
</dbReference>
<reference evidence="1 2" key="1">
    <citation type="submission" date="2021-12" db="EMBL/GenBank/DDBJ databases">
        <title>Discovery of the Pendulisporaceae a myxobacterial family with distinct sporulation behavior and unique specialized metabolism.</title>
        <authorList>
            <person name="Garcia R."/>
            <person name="Popoff A."/>
            <person name="Bader C.D."/>
            <person name="Loehr J."/>
            <person name="Walesch S."/>
            <person name="Walt C."/>
            <person name="Boldt J."/>
            <person name="Bunk B."/>
            <person name="Haeckl F.J.F.P.J."/>
            <person name="Gunesch A.P."/>
            <person name="Birkelbach J."/>
            <person name="Nuebel U."/>
            <person name="Pietschmann T."/>
            <person name="Bach T."/>
            <person name="Mueller R."/>
        </authorList>
    </citation>
    <scope>NUCLEOTIDE SEQUENCE [LARGE SCALE GENOMIC DNA]</scope>
    <source>
        <strain evidence="1 2">MSr11954</strain>
    </source>
</reference>
<accession>A0ABZ2LPD7</accession>